<dbReference type="PROSITE" id="PS51257">
    <property type="entry name" value="PROKAR_LIPOPROTEIN"/>
    <property type="match status" value="1"/>
</dbReference>
<name>A0ABU8LZN7_9PSEU</name>
<reference evidence="1 2" key="1">
    <citation type="submission" date="2024-03" db="EMBL/GenBank/DDBJ databases">
        <title>Actinomycetospora sp. OC33-EN07, a novel actinomycete isolated from wild orchid (Aerides multiflora).</title>
        <authorList>
            <person name="Suriyachadkun C."/>
        </authorList>
    </citation>
    <scope>NUCLEOTIDE SEQUENCE [LARGE SCALE GENOMIC DNA]</scope>
    <source>
        <strain evidence="1 2">OC33-EN07</strain>
    </source>
</reference>
<sequence>MRWTALLGLLVALLACTPDVERPPTPEQVDRALRFAALAPLPVGGVVTRLETQGGIDTQVVITVRPGDVQAWRAASGLPSDDAQQRIANPDGAIVHRSASSGPADVTVTAFTT</sequence>
<dbReference type="RefSeq" id="WP_337700290.1">
    <property type="nucleotide sequence ID" value="NZ_JBBEGM010000001.1"/>
</dbReference>
<proteinExistence type="predicted"/>
<organism evidence="1 2">
    <name type="scientific">Actinomycetospora flava</name>
    <dbReference type="NCBI Taxonomy" id="3129232"/>
    <lineage>
        <taxon>Bacteria</taxon>
        <taxon>Bacillati</taxon>
        <taxon>Actinomycetota</taxon>
        <taxon>Actinomycetes</taxon>
        <taxon>Pseudonocardiales</taxon>
        <taxon>Pseudonocardiaceae</taxon>
        <taxon>Actinomycetospora</taxon>
    </lineage>
</organism>
<dbReference type="EMBL" id="JBBEGM010000001">
    <property type="protein sequence ID" value="MEJ2860598.1"/>
    <property type="molecule type" value="Genomic_DNA"/>
</dbReference>
<keyword evidence="2" id="KW-1185">Reference proteome</keyword>
<dbReference type="Proteomes" id="UP001369736">
    <property type="component" value="Unassembled WGS sequence"/>
</dbReference>
<gene>
    <name evidence="1" type="ORF">WCD58_05500</name>
</gene>
<evidence type="ECO:0000313" key="1">
    <source>
        <dbReference type="EMBL" id="MEJ2860598.1"/>
    </source>
</evidence>
<comment type="caution">
    <text evidence="1">The sequence shown here is derived from an EMBL/GenBank/DDBJ whole genome shotgun (WGS) entry which is preliminary data.</text>
</comment>
<evidence type="ECO:0000313" key="2">
    <source>
        <dbReference type="Proteomes" id="UP001369736"/>
    </source>
</evidence>
<accession>A0ABU8LZN7</accession>
<protein>
    <submittedName>
        <fullName evidence="1">Uncharacterized protein</fullName>
    </submittedName>
</protein>